<reference evidence="3" key="1">
    <citation type="submission" date="2020-08" db="EMBL/GenBank/DDBJ databases">
        <title>Multicomponent nature underlies the extraordinary mechanical properties of spider dragline silk.</title>
        <authorList>
            <person name="Kono N."/>
            <person name="Nakamura H."/>
            <person name="Mori M."/>
            <person name="Yoshida Y."/>
            <person name="Ohtoshi R."/>
            <person name="Malay A.D."/>
            <person name="Moran D.A.P."/>
            <person name="Tomita M."/>
            <person name="Numata K."/>
            <person name="Arakawa K."/>
        </authorList>
    </citation>
    <scope>NUCLEOTIDE SEQUENCE</scope>
</reference>
<organism evidence="3 4">
    <name type="scientific">Trichonephila inaurata madagascariensis</name>
    <dbReference type="NCBI Taxonomy" id="2747483"/>
    <lineage>
        <taxon>Eukaryota</taxon>
        <taxon>Metazoa</taxon>
        <taxon>Ecdysozoa</taxon>
        <taxon>Arthropoda</taxon>
        <taxon>Chelicerata</taxon>
        <taxon>Arachnida</taxon>
        <taxon>Araneae</taxon>
        <taxon>Araneomorphae</taxon>
        <taxon>Entelegynae</taxon>
        <taxon>Araneoidea</taxon>
        <taxon>Nephilidae</taxon>
        <taxon>Trichonephila</taxon>
        <taxon>Trichonephila inaurata</taxon>
    </lineage>
</organism>
<dbReference type="GO" id="GO:0003676">
    <property type="term" value="F:nucleic acid binding"/>
    <property type="evidence" value="ECO:0007669"/>
    <property type="project" value="InterPro"/>
</dbReference>
<dbReference type="Proteomes" id="UP000886998">
    <property type="component" value="Unassembled WGS sequence"/>
</dbReference>
<dbReference type="PANTHER" id="PTHR37984:SF5">
    <property type="entry name" value="PROTEIN NYNRIN-LIKE"/>
    <property type="match status" value="1"/>
</dbReference>
<dbReference type="OrthoDB" id="6423203at2759"/>
<name>A0A8X6XPD1_9ARAC</name>
<dbReference type="AlphaFoldDB" id="A0A8X6XPD1"/>
<dbReference type="InterPro" id="IPR036875">
    <property type="entry name" value="Znf_CCHC_sf"/>
</dbReference>
<dbReference type="PANTHER" id="PTHR37984">
    <property type="entry name" value="PROTEIN CBG26694"/>
    <property type="match status" value="1"/>
</dbReference>
<proteinExistence type="predicted"/>
<dbReference type="InterPro" id="IPR001878">
    <property type="entry name" value="Znf_CCHC"/>
</dbReference>
<evidence type="ECO:0000256" key="1">
    <source>
        <dbReference type="PROSITE-ProRule" id="PRU00047"/>
    </source>
</evidence>
<dbReference type="InterPro" id="IPR050951">
    <property type="entry name" value="Retrovirus_Pol_polyprotein"/>
</dbReference>
<dbReference type="Gene3D" id="3.10.10.10">
    <property type="entry name" value="HIV Type 1 Reverse Transcriptase, subunit A, domain 1"/>
    <property type="match status" value="1"/>
</dbReference>
<dbReference type="InterPro" id="IPR043502">
    <property type="entry name" value="DNA/RNA_pol_sf"/>
</dbReference>
<dbReference type="PROSITE" id="PS50158">
    <property type="entry name" value="ZF_CCHC"/>
    <property type="match status" value="1"/>
</dbReference>
<dbReference type="SMART" id="SM00343">
    <property type="entry name" value="ZnF_C2HC"/>
    <property type="match status" value="1"/>
</dbReference>
<accession>A0A8X6XPD1</accession>
<keyword evidence="1" id="KW-0863">Zinc-finger</keyword>
<keyword evidence="1" id="KW-0479">Metal-binding</keyword>
<dbReference type="GO" id="GO:0008270">
    <property type="term" value="F:zinc ion binding"/>
    <property type="evidence" value="ECO:0007669"/>
    <property type="project" value="UniProtKB-KW"/>
</dbReference>
<feature type="domain" description="CCHC-type" evidence="2">
    <location>
        <begin position="176"/>
        <end position="191"/>
    </location>
</feature>
<protein>
    <submittedName>
        <fullName evidence="3">CCHC-type domain-containing protein</fullName>
    </submittedName>
</protein>
<gene>
    <name evidence="3" type="primary">NCL1_11485</name>
    <name evidence="3" type="ORF">TNIN_159911</name>
</gene>
<evidence type="ECO:0000259" key="2">
    <source>
        <dbReference type="PROSITE" id="PS50158"/>
    </source>
</evidence>
<evidence type="ECO:0000313" key="4">
    <source>
        <dbReference type="Proteomes" id="UP000886998"/>
    </source>
</evidence>
<dbReference type="SUPFAM" id="SSF57756">
    <property type="entry name" value="Retrovirus zinc finger-like domains"/>
    <property type="match status" value="1"/>
</dbReference>
<dbReference type="GO" id="GO:0071897">
    <property type="term" value="P:DNA biosynthetic process"/>
    <property type="evidence" value="ECO:0007669"/>
    <property type="project" value="UniProtKB-ARBA"/>
</dbReference>
<dbReference type="EMBL" id="BMAV01011261">
    <property type="protein sequence ID" value="GFY57009.1"/>
    <property type="molecule type" value="Genomic_DNA"/>
</dbReference>
<dbReference type="SUPFAM" id="SSF56672">
    <property type="entry name" value="DNA/RNA polymerases"/>
    <property type="match status" value="1"/>
</dbReference>
<keyword evidence="1" id="KW-0862">Zinc</keyword>
<sequence length="512" mass="59573">MSSIPDIPFGAPSIFHGEAGDDPSRWFKEYERIAKFNRWDDTICLVNDYFFLKGTARLWYENNEEILSSWEKFQEQIKIAFGSTELFIKQAERERKKRQNTQLESPSLDEVIREEVQQALCPLIPSKSVVVNRRNEPPRRPRTYATVVRQPRHPVEPLPVPRQTDVWKTDDNRPVCFHCGRPGHVVRYCRERRAIFDAYRSRQATNSQLPSPNLSYGEYSRACVTLRRGKREIWVVNGQSQEKVIPQGLCVAFAEPFCSYCIATISESSRVPTKISETKHSFEFLKMISSDLDANQKRLFVDVLQEYSEAFKERKNGTPQITVKHRINTGDNLPIKQRAYRVYSAEHRIIHDEVGKMLDREIIQSSESPWSSPVILVRLKDPSGRLARWALRLQKYDLEIVYKSGKKHKDAHSLSRNPVEHEVFPSEQKTTFASFSDIAEEQRKDLELSKLIHTYEKAEPVTKSFNLIDGILFKKNFDPKGRKWLCVCVPIIPKHPVLKFYSIFMTLQLPDI</sequence>
<comment type="caution">
    <text evidence="3">The sequence shown here is derived from an EMBL/GenBank/DDBJ whole genome shotgun (WGS) entry which is preliminary data.</text>
</comment>
<keyword evidence="4" id="KW-1185">Reference proteome</keyword>
<evidence type="ECO:0000313" key="3">
    <source>
        <dbReference type="EMBL" id="GFY57009.1"/>
    </source>
</evidence>